<name>A0A0M2SVF3_9BACI</name>
<keyword evidence="6 11" id="KW-1133">Transmembrane helix</keyword>
<evidence type="ECO:0000256" key="6">
    <source>
        <dbReference type="ARBA" id="ARBA00022989"/>
    </source>
</evidence>
<evidence type="ECO:0000256" key="2">
    <source>
        <dbReference type="ARBA" id="ARBA00022516"/>
    </source>
</evidence>
<dbReference type="GO" id="GO:0005886">
    <property type="term" value="C:plasma membrane"/>
    <property type="evidence" value="ECO:0007669"/>
    <property type="project" value="UniProtKB-SubCell"/>
</dbReference>
<dbReference type="InterPro" id="IPR022924">
    <property type="entry name" value="Cardiolipin_synthase"/>
</dbReference>
<dbReference type="PANTHER" id="PTHR21248">
    <property type="entry name" value="CARDIOLIPIN SYNTHASE"/>
    <property type="match status" value="1"/>
</dbReference>
<dbReference type="HAMAP" id="MF_01916">
    <property type="entry name" value="Cardiolipin_synth_Cls"/>
    <property type="match status" value="1"/>
</dbReference>
<keyword evidence="4 11" id="KW-0812">Transmembrane</keyword>
<feature type="domain" description="PLD phosphodiesterase" evidence="13">
    <location>
        <begin position="418"/>
        <end position="445"/>
    </location>
</feature>
<feature type="active site" evidence="11">
    <location>
        <position position="425"/>
    </location>
</feature>
<evidence type="ECO:0000313" key="15">
    <source>
        <dbReference type="Proteomes" id="UP000034166"/>
    </source>
</evidence>
<comment type="similarity">
    <text evidence="11">Belongs to the phospholipase D family. Cardiolipin synthase subfamily.</text>
</comment>
<feature type="transmembrane region" description="Helical" evidence="11">
    <location>
        <begin position="29"/>
        <end position="49"/>
    </location>
</feature>
<keyword evidence="7 11" id="KW-0443">Lipid metabolism</keyword>
<feature type="domain" description="PLD phosphodiesterase" evidence="13">
    <location>
        <begin position="237"/>
        <end position="264"/>
    </location>
</feature>
<dbReference type="GO" id="GO:0032049">
    <property type="term" value="P:cardiolipin biosynthetic process"/>
    <property type="evidence" value="ECO:0007669"/>
    <property type="project" value="UniProtKB-UniRule"/>
</dbReference>
<feature type="transmembrane region" description="Helical" evidence="11">
    <location>
        <begin position="7"/>
        <end position="23"/>
    </location>
</feature>
<dbReference type="Proteomes" id="UP000034166">
    <property type="component" value="Unassembled WGS sequence"/>
</dbReference>
<evidence type="ECO:0000256" key="1">
    <source>
        <dbReference type="ARBA" id="ARBA00022475"/>
    </source>
</evidence>
<evidence type="ECO:0000256" key="8">
    <source>
        <dbReference type="ARBA" id="ARBA00023136"/>
    </source>
</evidence>
<dbReference type="NCBIfam" id="TIGR04265">
    <property type="entry name" value="bac_cardiolipin"/>
    <property type="match status" value="1"/>
</dbReference>
<dbReference type="SMART" id="SM00155">
    <property type="entry name" value="PLDc"/>
    <property type="match status" value="2"/>
</dbReference>
<dbReference type="EC" id="2.7.8.-" evidence="11 12"/>
<proteinExistence type="inferred from homology"/>
<feature type="active site" evidence="11">
    <location>
        <position position="244"/>
    </location>
</feature>
<keyword evidence="8 11" id="KW-0472">Membrane</keyword>
<evidence type="ECO:0000256" key="4">
    <source>
        <dbReference type="ARBA" id="ARBA00022692"/>
    </source>
</evidence>
<dbReference type="GO" id="GO:0008808">
    <property type="term" value="F:cardiolipin synthase activity"/>
    <property type="evidence" value="ECO:0007669"/>
    <property type="project" value="UniProtKB-UniRule"/>
</dbReference>
<dbReference type="PANTHER" id="PTHR21248:SF20">
    <property type="entry name" value="CARDIOLIPIN SYNTHASE YWIE-RELATED"/>
    <property type="match status" value="1"/>
</dbReference>
<dbReference type="InterPro" id="IPR030874">
    <property type="entry name" value="Cardiolipin_synth_Firmi"/>
</dbReference>
<evidence type="ECO:0000256" key="3">
    <source>
        <dbReference type="ARBA" id="ARBA00022679"/>
    </source>
</evidence>
<dbReference type="InterPro" id="IPR025202">
    <property type="entry name" value="PLD-like_dom"/>
</dbReference>
<comment type="function">
    <text evidence="11">Catalyzes the reversible phosphatidyl group transfer from one phosphatidylglycerol molecule to another to form cardiolipin (CL) (diphosphatidylglycerol) and glycerol.</text>
</comment>
<keyword evidence="1 11" id="KW-1003">Cell membrane</keyword>
<protein>
    <recommendedName>
        <fullName evidence="11 12">Cardiolipin synthase</fullName>
        <shortName evidence="11">CL synthase</shortName>
        <ecNumber evidence="11 12">2.7.8.-</ecNumber>
    </recommendedName>
</protein>
<dbReference type="PROSITE" id="PS50035">
    <property type="entry name" value="PLD"/>
    <property type="match status" value="2"/>
</dbReference>
<evidence type="ECO:0000256" key="11">
    <source>
        <dbReference type="HAMAP-Rule" id="MF_01916"/>
    </source>
</evidence>
<keyword evidence="3 11" id="KW-0808">Transferase</keyword>
<dbReference type="CDD" id="cd09110">
    <property type="entry name" value="PLDc_CLS_1"/>
    <property type="match status" value="1"/>
</dbReference>
<dbReference type="Pfam" id="PF13091">
    <property type="entry name" value="PLDc_2"/>
    <property type="match status" value="2"/>
</dbReference>
<dbReference type="PATRIC" id="fig|1408103.3.peg.3619"/>
<comment type="caution">
    <text evidence="14">The sequence shown here is derived from an EMBL/GenBank/DDBJ whole genome shotgun (WGS) entry which is preliminary data.</text>
</comment>
<evidence type="ECO:0000313" key="14">
    <source>
        <dbReference type="EMBL" id="KKK36937.1"/>
    </source>
</evidence>
<dbReference type="RefSeq" id="WP_046524821.1">
    <property type="nucleotide sequence ID" value="NZ_LAYY01000019.1"/>
</dbReference>
<dbReference type="CDD" id="cd09112">
    <property type="entry name" value="PLDc_CLS_2"/>
    <property type="match status" value="1"/>
</dbReference>
<comment type="subcellular location">
    <subcellularLocation>
        <location evidence="11">Cell membrane</location>
        <topology evidence="11">Multi-pass membrane protein</topology>
    </subcellularLocation>
</comment>
<dbReference type="FunFam" id="3.30.870.10:FF:000014">
    <property type="entry name" value="Cardiolipin synthase"/>
    <property type="match status" value="1"/>
</dbReference>
<feature type="active site" evidence="11">
    <location>
        <position position="242"/>
    </location>
</feature>
<keyword evidence="2 11" id="KW-0444">Lipid biosynthesis</keyword>
<keyword evidence="15" id="KW-1185">Reference proteome</keyword>
<keyword evidence="10 11" id="KW-1208">Phospholipid metabolism</keyword>
<feature type="active site" evidence="11">
    <location>
        <position position="423"/>
    </location>
</feature>
<keyword evidence="5" id="KW-0677">Repeat</keyword>
<accession>A0A0M2SVF3</accession>
<feature type="active site" evidence="11">
    <location>
        <position position="430"/>
    </location>
</feature>
<dbReference type="AlphaFoldDB" id="A0A0M2SVF3"/>
<dbReference type="SUPFAM" id="SSF56024">
    <property type="entry name" value="Phospholipase D/nuclease"/>
    <property type="match status" value="2"/>
</dbReference>
<dbReference type="InterPro" id="IPR001736">
    <property type="entry name" value="PLipase_D/transphosphatidylase"/>
</dbReference>
<evidence type="ECO:0000256" key="12">
    <source>
        <dbReference type="NCBIfam" id="TIGR04265"/>
    </source>
</evidence>
<dbReference type="Gene3D" id="3.30.870.10">
    <property type="entry name" value="Endonuclease Chain A"/>
    <property type="match status" value="2"/>
</dbReference>
<sequence length="505" mass="58095">MIKRRIEYLFLMVLIACLYGIFYQDLSSFWNFALAGVYFFIIFITMFSLMLEERSPSHTLLWMNVLLFYPIFGYFFYLFSGQLYLKGYLFKRKRRLARTEWERLMRKEVTPDLSFLQDNQQSFAKIANKTALTPISTGSRATMLKNGHETFTEIKKKLREAKKFIHIEYYIFRSDRLGKELMGILIEKAHEGVEVLFMFDAAGSLALSARDIKKMEEAGIKVHSFSPLKYGFFNQKFNFRNHRKIIVIDGEIGFVGGLNVGVEYLGENENFGFWRDTHLFLTGEAVYSLHQVFLLDWEYVSGEQVIGNHVADKSRSPVDNNEIDGAIQVVASGPDTQQGIMGNLFFAMMTSATQSIWIATPYFIPNEAIRTALKAAAGKGLDVKILVPEVNDSFLTHYASQSYFAELLRNGVEIYMYKKGFLHQKVLIVDGNLASIGTANMDMRSFHLNFEVNVFLYDSSSIRDLVAHYEEDLEDSEKIGAIEHYKRSWISKTKESFARLFSGVL</sequence>
<dbReference type="OrthoDB" id="9762009at2"/>
<comment type="catalytic activity">
    <reaction evidence="11">
        <text>2 a 1,2-diacyl-sn-glycero-3-phospho-(1'-sn-glycerol) = a cardiolipin + glycerol</text>
        <dbReference type="Rhea" id="RHEA:31451"/>
        <dbReference type="ChEBI" id="CHEBI:17754"/>
        <dbReference type="ChEBI" id="CHEBI:62237"/>
        <dbReference type="ChEBI" id="CHEBI:64716"/>
    </reaction>
</comment>
<feature type="transmembrane region" description="Helical" evidence="11">
    <location>
        <begin position="61"/>
        <end position="85"/>
    </location>
</feature>
<evidence type="ECO:0000256" key="7">
    <source>
        <dbReference type="ARBA" id="ARBA00023098"/>
    </source>
</evidence>
<feature type="active site" evidence="11">
    <location>
        <position position="249"/>
    </location>
</feature>
<organism evidence="14 15">
    <name type="scientific">Mesobacillus campisalis</name>
    <dbReference type="NCBI Taxonomy" id="1408103"/>
    <lineage>
        <taxon>Bacteria</taxon>
        <taxon>Bacillati</taxon>
        <taxon>Bacillota</taxon>
        <taxon>Bacilli</taxon>
        <taxon>Bacillales</taxon>
        <taxon>Bacillaceae</taxon>
        <taxon>Mesobacillus</taxon>
    </lineage>
</organism>
<dbReference type="EMBL" id="LAYY01000019">
    <property type="protein sequence ID" value="KKK36937.1"/>
    <property type="molecule type" value="Genomic_DNA"/>
</dbReference>
<evidence type="ECO:0000259" key="13">
    <source>
        <dbReference type="PROSITE" id="PS50035"/>
    </source>
</evidence>
<gene>
    <name evidence="14" type="ORF">WQ57_16250</name>
</gene>
<keyword evidence="9 11" id="KW-0594">Phospholipid biosynthesis</keyword>
<evidence type="ECO:0000256" key="5">
    <source>
        <dbReference type="ARBA" id="ARBA00022737"/>
    </source>
</evidence>
<evidence type="ECO:0000256" key="10">
    <source>
        <dbReference type="ARBA" id="ARBA00023264"/>
    </source>
</evidence>
<reference evidence="14 15" key="1">
    <citation type="submission" date="2015-04" db="EMBL/GenBank/DDBJ databases">
        <title>Taxonomic description and genome sequence of Bacillus campisalis sp. nov., a novel member of the genus Bacillus isolated from solar saltern.</title>
        <authorList>
            <person name="Mathan Kumar R."/>
            <person name="Kaur G."/>
            <person name="Kumar A."/>
            <person name="Singh N.K."/>
            <person name="Kaur N."/>
            <person name="Kumar N."/>
            <person name="Mayilraj S."/>
        </authorList>
    </citation>
    <scope>NUCLEOTIDE SEQUENCE [LARGE SCALE GENOMIC DNA]</scope>
    <source>
        <strain evidence="14 15">SA2-6</strain>
    </source>
</reference>
<evidence type="ECO:0000256" key="9">
    <source>
        <dbReference type="ARBA" id="ARBA00023209"/>
    </source>
</evidence>